<keyword evidence="2" id="KW-1185">Reference proteome</keyword>
<gene>
    <name evidence="1" type="ORF">EV688_10960</name>
</gene>
<comment type="caution">
    <text evidence="1">The sequence shown here is derived from an EMBL/GenBank/DDBJ whole genome shotgun (WGS) entry which is preliminary data.</text>
</comment>
<evidence type="ECO:0000313" key="2">
    <source>
        <dbReference type="Proteomes" id="UP000294980"/>
    </source>
</evidence>
<sequence length="47" mass="4973">MNRRPDTMFVLIAVFAVGMIATLLLPMTSSQTNAAPASPLQAGIILE</sequence>
<dbReference type="AlphaFoldDB" id="A0A4R2KRH0"/>
<protein>
    <submittedName>
        <fullName evidence="1">Uncharacterized protein</fullName>
    </submittedName>
</protein>
<dbReference type="EMBL" id="SLWX01000009">
    <property type="protein sequence ID" value="TCO75337.1"/>
    <property type="molecule type" value="Genomic_DNA"/>
</dbReference>
<accession>A0A4R2KRH0</accession>
<evidence type="ECO:0000313" key="1">
    <source>
        <dbReference type="EMBL" id="TCO75337.1"/>
    </source>
</evidence>
<organism evidence="1 2">
    <name type="scientific">Chromatocurvus halotolerans</name>
    <dbReference type="NCBI Taxonomy" id="1132028"/>
    <lineage>
        <taxon>Bacteria</taxon>
        <taxon>Pseudomonadati</taxon>
        <taxon>Pseudomonadota</taxon>
        <taxon>Gammaproteobacteria</taxon>
        <taxon>Cellvibrionales</taxon>
        <taxon>Halieaceae</taxon>
        <taxon>Chromatocurvus</taxon>
    </lineage>
</organism>
<reference evidence="1 2" key="1">
    <citation type="submission" date="2019-03" db="EMBL/GenBank/DDBJ databases">
        <title>Genomic Encyclopedia of Type Strains, Phase IV (KMG-IV): sequencing the most valuable type-strain genomes for metagenomic binning, comparative biology and taxonomic classification.</title>
        <authorList>
            <person name="Goeker M."/>
        </authorList>
    </citation>
    <scope>NUCLEOTIDE SEQUENCE [LARGE SCALE GENOMIC DNA]</scope>
    <source>
        <strain evidence="1 2">DSM 23344</strain>
    </source>
</reference>
<dbReference type="Proteomes" id="UP000294980">
    <property type="component" value="Unassembled WGS sequence"/>
</dbReference>
<name>A0A4R2KRH0_9GAMM</name>
<dbReference type="RefSeq" id="WP_162883924.1">
    <property type="nucleotide sequence ID" value="NZ_QQSW01000011.1"/>
</dbReference>
<proteinExistence type="predicted"/>